<comment type="caution">
    <text evidence="3">The sequence shown here is derived from an EMBL/GenBank/DDBJ whole genome shotgun (WGS) entry which is preliminary data.</text>
</comment>
<dbReference type="InterPro" id="IPR013131">
    <property type="entry name" value="Mannitol_DH_N"/>
</dbReference>
<keyword evidence="1" id="KW-0560">Oxidoreductase</keyword>
<dbReference type="Pfam" id="PF01232">
    <property type="entry name" value="Mannitol_dh"/>
    <property type="match status" value="1"/>
</dbReference>
<dbReference type="PANTHER" id="PTHR30524">
    <property type="entry name" value="MANNITOL-1-PHOSPHATE 5-DEHYDROGENASE"/>
    <property type="match status" value="1"/>
</dbReference>
<protein>
    <submittedName>
        <fullName evidence="3">Mannitol dehydrogenase-like protein</fullName>
    </submittedName>
</protein>
<accession>A0A4Q7N261</accession>
<evidence type="ECO:0000313" key="4">
    <source>
        <dbReference type="Proteomes" id="UP000293874"/>
    </source>
</evidence>
<dbReference type="AlphaFoldDB" id="A0A4Q7N261"/>
<evidence type="ECO:0000256" key="1">
    <source>
        <dbReference type="ARBA" id="ARBA00023002"/>
    </source>
</evidence>
<gene>
    <name evidence="3" type="ORF">EV199_0615</name>
</gene>
<sequence length="302" mass="33338">MTAKRTIPFLLTRRNLKKIKTRTVAVPAAAIFELPERVLQFGTGALLRGLPAWCIDKANRRGIFNGRIVAVTSGDETDPLTAQDGLYTICERAAAKTGTTASFVINAAISRVLNESLHWDLILRCAANPEMQIVVAQTNAADLVLKKDNVHWQPPKSFPGKLLAFLYHRFKHFNGAAGSGMVIIHSTGPEQPKGLDAIVLELAHQNGLETAFLDWLEASNHFCNSVADRMVLNSISPQQQKELEKMTGYKDELLVITESYRNWCIETNNKSVQKILSFSQADPGVVLSPQLSSFGKMKPIRG</sequence>
<keyword evidence="4" id="KW-1185">Reference proteome</keyword>
<dbReference type="GO" id="GO:0008926">
    <property type="term" value="F:mannitol-1-phosphate 5-dehydrogenase activity"/>
    <property type="evidence" value="ECO:0007669"/>
    <property type="project" value="TreeGrafter"/>
</dbReference>
<dbReference type="InterPro" id="IPR036291">
    <property type="entry name" value="NAD(P)-bd_dom_sf"/>
</dbReference>
<evidence type="ECO:0000259" key="2">
    <source>
        <dbReference type="Pfam" id="PF01232"/>
    </source>
</evidence>
<organism evidence="3 4">
    <name type="scientific">Pseudobacter ginsenosidimutans</name>
    <dbReference type="NCBI Taxonomy" id="661488"/>
    <lineage>
        <taxon>Bacteria</taxon>
        <taxon>Pseudomonadati</taxon>
        <taxon>Bacteroidota</taxon>
        <taxon>Chitinophagia</taxon>
        <taxon>Chitinophagales</taxon>
        <taxon>Chitinophagaceae</taxon>
        <taxon>Pseudobacter</taxon>
    </lineage>
</organism>
<dbReference type="RefSeq" id="WP_165434880.1">
    <property type="nucleotide sequence ID" value="NZ_SGXA01000001.1"/>
</dbReference>
<dbReference type="EMBL" id="SGXA01000001">
    <property type="protein sequence ID" value="RZS74764.1"/>
    <property type="molecule type" value="Genomic_DNA"/>
</dbReference>
<dbReference type="Gene3D" id="3.40.50.720">
    <property type="entry name" value="NAD(P)-binding Rossmann-like Domain"/>
    <property type="match status" value="1"/>
</dbReference>
<feature type="domain" description="Mannitol dehydrogenase N-terminal" evidence="2">
    <location>
        <begin position="37"/>
        <end position="271"/>
    </location>
</feature>
<name>A0A4Q7N261_9BACT</name>
<dbReference type="Proteomes" id="UP000293874">
    <property type="component" value="Unassembled WGS sequence"/>
</dbReference>
<proteinExistence type="predicted"/>
<dbReference type="GO" id="GO:0005829">
    <property type="term" value="C:cytosol"/>
    <property type="evidence" value="ECO:0007669"/>
    <property type="project" value="TreeGrafter"/>
</dbReference>
<dbReference type="GO" id="GO:0019592">
    <property type="term" value="P:mannitol catabolic process"/>
    <property type="evidence" value="ECO:0007669"/>
    <property type="project" value="TreeGrafter"/>
</dbReference>
<reference evidence="3 4" key="1">
    <citation type="submission" date="2019-02" db="EMBL/GenBank/DDBJ databases">
        <title>Genomic Encyclopedia of Type Strains, Phase IV (KMG-IV): sequencing the most valuable type-strain genomes for metagenomic binning, comparative biology and taxonomic classification.</title>
        <authorList>
            <person name="Goeker M."/>
        </authorList>
    </citation>
    <scope>NUCLEOTIDE SEQUENCE [LARGE SCALE GENOMIC DNA]</scope>
    <source>
        <strain evidence="3 4">DSM 18116</strain>
    </source>
</reference>
<dbReference type="PANTHER" id="PTHR30524:SF0">
    <property type="entry name" value="ALTRONATE OXIDOREDUCTASE-RELATED"/>
    <property type="match status" value="1"/>
</dbReference>
<dbReference type="SUPFAM" id="SSF51735">
    <property type="entry name" value="NAD(P)-binding Rossmann-fold domains"/>
    <property type="match status" value="1"/>
</dbReference>
<evidence type="ECO:0000313" key="3">
    <source>
        <dbReference type="EMBL" id="RZS74764.1"/>
    </source>
</evidence>